<accession>A0A8H7VSI9</accession>
<organism evidence="2 3">
    <name type="scientific">Thamnidium elegans</name>
    <dbReference type="NCBI Taxonomy" id="101142"/>
    <lineage>
        <taxon>Eukaryota</taxon>
        <taxon>Fungi</taxon>
        <taxon>Fungi incertae sedis</taxon>
        <taxon>Mucoromycota</taxon>
        <taxon>Mucoromycotina</taxon>
        <taxon>Mucoromycetes</taxon>
        <taxon>Mucorales</taxon>
        <taxon>Mucorineae</taxon>
        <taxon>Mucoraceae</taxon>
        <taxon>Thamnidium</taxon>
    </lineage>
</organism>
<name>A0A8H7VSI9_9FUNG</name>
<dbReference type="Gene3D" id="3.40.50.150">
    <property type="entry name" value="Vaccinia Virus protein VP39"/>
    <property type="match status" value="1"/>
</dbReference>
<dbReference type="PANTHER" id="PTHR43591:SF24">
    <property type="entry name" value="2-METHOXY-6-POLYPRENYL-1,4-BENZOQUINOL METHYLASE, MITOCHONDRIAL"/>
    <property type="match status" value="1"/>
</dbReference>
<evidence type="ECO:0000313" key="2">
    <source>
        <dbReference type="EMBL" id="KAG2229792.1"/>
    </source>
</evidence>
<dbReference type="CDD" id="cd02440">
    <property type="entry name" value="AdoMet_MTases"/>
    <property type="match status" value="1"/>
</dbReference>
<sequence>MDNQTSYIIGTDDHSELKTYSGRKYHDNEKVAYLLPEDSDESSRLNKQHLVLRYFLQKNFIAPIDKQLEEGITVLDSGCGPASWLFDMAKDYPKSKFHGVDITNTFPEEAKLENCEFVLGNIGERIPFPDNTFDYVHQRLLLLGLTKEMWEKNIKELFRVLKPGGCIEIKEPDLRDLCNMGPLLNSLQGTLSSMLASRGMPLKISVELEGRLTDAGFENIDHSILNLNLNHNGRVGDMLWDDYYHGCMNIRPVMAITNPAYEDLEAYKVFLNECSAEAAELKTDIQWHTCIAKKPLN</sequence>
<comment type="caution">
    <text evidence="2">The sequence shown here is derived from an EMBL/GenBank/DDBJ whole genome shotgun (WGS) entry which is preliminary data.</text>
</comment>
<dbReference type="AlphaFoldDB" id="A0A8H7VSI9"/>
<dbReference type="Proteomes" id="UP000613177">
    <property type="component" value="Unassembled WGS sequence"/>
</dbReference>
<evidence type="ECO:0000259" key="1">
    <source>
        <dbReference type="Pfam" id="PF13649"/>
    </source>
</evidence>
<dbReference type="OrthoDB" id="2013972at2759"/>
<dbReference type="PANTHER" id="PTHR43591">
    <property type="entry name" value="METHYLTRANSFERASE"/>
    <property type="match status" value="1"/>
</dbReference>
<protein>
    <recommendedName>
        <fullName evidence="1">Methyltransferase domain-containing protein</fullName>
    </recommendedName>
</protein>
<dbReference type="GO" id="GO:0008168">
    <property type="term" value="F:methyltransferase activity"/>
    <property type="evidence" value="ECO:0007669"/>
    <property type="project" value="TreeGrafter"/>
</dbReference>
<evidence type="ECO:0000313" key="3">
    <source>
        <dbReference type="Proteomes" id="UP000613177"/>
    </source>
</evidence>
<dbReference type="InterPro" id="IPR041698">
    <property type="entry name" value="Methyltransf_25"/>
</dbReference>
<feature type="domain" description="Methyltransferase" evidence="1">
    <location>
        <begin position="74"/>
        <end position="165"/>
    </location>
</feature>
<dbReference type="EMBL" id="JAEPRE010000244">
    <property type="protein sequence ID" value="KAG2229792.1"/>
    <property type="molecule type" value="Genomic_DNA"/>
</dbReference>
<keyword evidence="3" id="KW-1185">Reference proteome</keyword>
<proteinExistence type="predicted"/>
<dbReference type="SUPFAM" id="SSF53335">
    <property type="entry name" value="S-adenosyl-L-methionine-dependent methyltransferases"/>
    <property type="match status" value="1"/>
</dbReference>
<reference evidence="2" key="1">
    <citation type="submission" date="2021-01" db="EMBL/GenBank/DDBJ databases">
        <title>Metabolic potential, ecology and presence of endohyphal bacteria is reflected in genomic diversity of Mucoromycotina.</title>
        <authorList>
            <person name="Muszewska A."/>
            <person name="Okrasinska A."/>
            <person name="Steczkiewicz K."/>
            <person name="Drgas O."/>
            <person name="Orlowska M."/>
            <person name="Perlinska-Lenart U."/>
            <person name="Aleksandrzak-Piekarczyk T."/>
            <person name="Szatraj K."/>
            <person name="Zielenkiewicz U."/>
            <person name="Pilsyk S."/>
            <person name="Malc E."/>
            <person name="Mieczkowski P."/>
            <person name="Kruszewska J.S."/>
            <person name="Biernat P."/>
            <person name="Pawlowska J."/>
        </authorList>
    </citation>
    <scope>NUCLEOTIDE SEQUENCE</scope>
    <source>
        <strain evidence="2">WA0000018081</strain>
    </source>
</reference>
<gene>
    <name evidence="2" type="ORF">INT48_005319</name>
</gene>
<dbReference type="Pfam" id="PF13649">
    <property type="entry name" value="Methyltransf_25"/>
    <property type="match status" value="1"/>
</dbReference>
<dbReference type="InterPro" id="IPR029063">
    <property type="entry name" value="SAM-dependent_MTases_sf"/>
</dbReference>